<feature type="transmembrane region" description="Helical" evidence="8">
    <location>
        <begin position="411"/>
        <end position="429"/>
    </location>
</feature>
<feature type="transmembrane region" description="Helical" evidence="8">
    <location>
        <begin position="65"/>
        <end position="83"/>
    </location>
</feature>
<evidence type="ECO:0000256" key="3">
    <source>
        <dbReference type="ARBA" id="ARBA00022448"/>
    </source>
</evidence>
<dbReference type="GO" id="GO:0015105">
    <property type="term" value="F:arsenite transmembrane transporter activity"/>
    <property type="evidence" value="ECO:0007669"/>
    <property type="project" value="InterPro"/>
</dbReference>
<keyword evidence="4" id="KW-1003">Cell membrane</keyword>
<organism evidence="10 11">
    <name type="scientific">Prolixibacter bellariivorans</name>
    <dbReference type="NCBI Taxonomy" id="314319"/>
    <lineage>
        <taxon>Bacteria</taxon>
        <taxon>Pseudomonadati</taxon>
        <taxon>Bacteroidota</taxon>
        <taxon>Bacteroidia</taxon>
        <taxon>Marinilabiliales</taxon>
        <taxon>Prolixibacteraceae</taxon>
        <taxon>Prolixibacter</taxon>
    </lineage>
</organism>
<reference evidence="10 11" key="1">
    <citation type="submission" date="2019-10" db="EMBL/GenBank/DDBJ databases">
        <title>Prolixibacter strains distinguished by the presence of nitrate reductase genes were adept at nitrate-dependent anaerobic corrosion of metallic iron and carbon steel.</title>
        <authorList>
            <person name="Iino T."/>
            <person name="Shono N."/>
            <person name="Ito K."/>
            <person name="Nakamura R."/>
            <person name="Sueoka K."/>
            <person name="Harayama S."/>
            <person name="Ohkuma M."/>
        </authorList>
    </citation>
    <scope>NUCLEOTIDE SEQUENCE [LARGE SCALE GENOMIC DNA]</scope>
    <source>
        <strain evidence="10 11">JCM 13498</strain>
    </source>
</reference>
<feature type="transmembrane region" description="Helical" evidence="8">
    <location>
        <begin position="283"/>
        <end position="301"/>
    </location>
</feature>
<name>A0A5M4AU69_9BACT</name>
<evidence type="ECO:0000313" key="10">
    <source>
        <dbReference type="EMBL" id="GET31228.1"/>
    </source>
</evidence>
<evidence type="ECO:0000256" key="7">
    <source>
        <dbReference type="ARBA" id="ARBA00023136"/>
    </source>
</evidence>
<protein>
    <submittedName>
        <fullName evidence="10">Arsenical pump family protein</fullName>
    </submittedName>
</protein>
<dbReference type="AlphaFoldDB" id="A0A5M4AU69"/>
<evidence type="ECO:0000256" key="2">
    <source>
        <dbReference type="ARBA" id="ARBA00009843"/>
    </source>
</evidence>
<comment type="similarity">
    <text evidence="2">Belongs to the CitM (TC 2.A.11) transporter family.</text>
</comment>
<sequence>MTEFLSWHLDTIHIITTLVIFIFTFVFITTETLPNAIAAMIGAFLLVAFHIVNQEEAIEAIDFETIGLLSGMMMTVAVMRKSGLFEYIAIKSIKLTGGSPWRILVVLSIVTAILSAFLDNVTTVLIIVPLTFAVADTMKINPMPILISEILFSNIGGAATLIGDPPNIMIGGATNLDFMDFIQNNSPVVLIVSVVTFFLLRLIYYKKLSAVIADKEKIQAFDEKRAIQNKRFFYTTLIVFLVIITLFITHQLHKIDLATLAIGGGFTMMMVTKQDPEEILKEVEWATLFFFIGLFIIIGGLEKTGIISFLADKMVEVTHGETEPAAQLVLWMSALSTTFINSIPYTATMISVIKEMAINPDQSIEPIWWALSLGACFGGNGTLIGAAANIIVAGFTQKTPYPIKFKEYFKIGFPMMLVSIVITSLYLYIRYF</sequence>
<feature type="transmembrane region" description="Helical" evidence="8">
    <location>
        <begin position="103"/>
        <end position="132"/>
    </location>
</feature>
<gene>
    <name evidence="10" type="ORF">PbJCM13498_00910</name>
</gene>
<dbReference type="PANTHER" id="PTHR43568">
    <property type="entry name" value="P PROTEIN"/>
    <property type="match status" value="1"/>
</dbReference>
<dbReference type="GO" id="GO:0005886">
    <property type="term" value="C:plasma membrane"/>
    <property type="evidence" value="ECO:0007669"/>
    <property type="project" value="UniProtKB-SubCell"/>
</dbReference>
<dbReference type="InterPro" id="IPR004680">
    <property type="entry name" value="Cit_transptr-like_dom"/>
</dbReference>
<dbReference type="Proteomes" id="UP000391834">
    <property type="component" value="Unassembled WGS sequence"/>
</dbReference>
<evidence type="ECO:0000256" key="8">
    <source>
        <dbReference type="SAM" id="Phobius"/>
    </source>
</evidence>
<evidence type="ECO:0000259" key="9">
    <source>
        <dbReference type="Pfam" id="PF03600"/>
    </source>
</evidence>
<accession>A0A5M4AU69</accession>
<evidence type="ECO:0000256" key="1">
    <source>
        <dbReference type="ARBA" id="ARBA00004651"/>
    </source>
</evidence>
<evidence type="ECO:0000313" key="11">
    <source>
        <dbReference type="Proteomes" id="UP000391834"/>
    </source>
</evidence>
<keyword evidence="3" id="KW-0813">Transport</keyword>
<feature type="transmembrane region" description="Helical" evidence="8">
    <location>
        <begin position="328"/>
        <end position="347"/>
    </location>
</feature>
<dbReference type="OrthoDB" id="9766267at2"/>
<feature type="domain" description="Citrate transporter-like" evidence="9">
    <location>
        <begin position="25"/>
        <end position="374"/>
    </location>
</feature>
<proteinExistence type="inferred from homology"/>
<dbReference type="InterPro" id="IPR051475">
    <property type="entry name" value="Diverse_Ion_Transporter"/>
</dbReference>
<dbReference type="RefSeq" id="WP_025864831.1">
    <property type="nucleotide sequence ID" value="NZ_BLAX01000001.1"/>
</dbReference>
<feature type="transmembrane region" description="Helical" evidence="8">
    <location>
        <begin position="367"/>
        <end position="391"/>
    </location>
</feature>
<feature type="transmembrane region" description="Helical" evidence="8">
    <location>
        <begin position="36"/>
        <end position="53"/>
    </location>
</feature>
<keyword evidence="7 8" id="KW-0472">Membrane</keyword>
<comment type="caution">
    <text evidence="10">The sequence shown here is derived from an EMBL/GenBank/DDBJ whole genome shotgun (WGS) entry which is preliminary data.</text>
</comment>
<comment type="subcellular location">
    <subcellularLocation>
        <location evidence="1">Cell membrane</location>
        <topology evidence="1">Multi-pass membrane protein</topology>
    </subcellularLocation>
</comment>
<evidence type="ECO:0000256" key="4">
    <source>
        <dbReference type="ARBA" id="ARBA00022475"/>
    </source>
</evidence>
<keyword evidence="6 8" id="KW-1133">Transmembrane helix</keyword>
<dbReference type="PRINTS" id="PR00758">
    <property type="entry name" value="ARSENICPUMP"/>
</dbReference>
<keyword evidence="11" id="KW-1185">Reference proteome</keyword>
<evidence type="ECO:0000256" key="5">
    <source>
        <dbReference type="ARBA" id="ARBA00022692"/>
    </source>
</evidence>
<dbReference type="EMBL" id="BLAX01000001">
    <property type="protein sequence ID" value="GET31228.1"/>
    <property type="molecule type" value="Genomic_DNA"/>
</dbReference>
<keyword evidence="5 8" id="KW-0812">Transmembrane</keyword>
<dbReference type="PANTHER" id="PTHR43568:SF1">
    <property type="entry name" value="P PROTEIN"/>
    <property type="match status" value="1"/>
</dbReference>
<feature type="transmembrane region" description="Helical" evidence="8">
    <location>
        <begin position="232"/>
        <end position="249"/>
    </location>
</feature>
<evidence type="ECO:0000256" key="6">
    <source>
        <dbReference type="ARBA" id="ARBA00022989"/>
    </source>
</evidence>
<dbReference type="InterPro" id="IPR000802">
    <property type="entry name" value="Arsenical_pump_ArsB"/>
</dbReference>
<dbReference type="Pfam" id="PF03600">
    <property type="entry name" value="CitMHS"/>
    <property type="match status" value="1"/>
</dbReference>
<feature type="transmembrane region" description="Helical" evidence="8">
    <location>
        <begin position="182"/>
        <end position="204"/>
    </location>
</feature>
<dbReference type="CDD" id="cd01116">
    <property type="entry name" value="P_permease"/>
    <property type="match status" value="1"/>
</dbReference>
<feature type="transmembrane region" description="Helical" evidence="8">
    <location>
        <begin position="12"/>
        <end position="30"/>
    </location>
</feature>